<proteinExistence type="predicted"/>
<keyword evidence="10" id="KW-0812">Transmembrane</keyword>
<dbReference type="Gene3D" id="3.40.710.10">
    <property type="entry name" value="DD-peptidase/beta-lactamase superfamily"/>
    <property type="match status" value="1"/>
</dbReference>
<protein>
    <submittedName>
        <fullName evidence="13">Transglycosylase domain-containing protein</fullName>
        <ecNumber evidence="13">2.4.-.-</ecNumber>
    </submittedName>
</protein>
<keyword evidence="1" id="KW-0121">Carboxypeptidase</keyword>
<accession>A0AAP4BRP5</accession>
<dbReference type="SUPFAM" id="SSF56601">
    <property type="entry name" value="beta-lactamase/transpeptidase-like"/>
    <property type="match status" value="1"/>
</dbReference>
<dbReference type="InterPro" id="IPR001460">
    <property type="entry name" value="PCN-bd_Tpept"/>
</dbReference>
<reference evidence="13" key="1">
    <citation type="submission" date="2023-05" db="EMBL/GenBank/DDBJ databases">
        <title>Metabolic capabilities are highly conserved among human nasal-associated Corynebacterium species in pangenomic analyses.</title>
        <authorList>
            <person name="Tran T.H."/>
            <person name="Roberts A.Q."/>
            <person name="Escapa I.F."/>
            <person name="Gao W."/>
            <person name="Conlan S."/>
            <person name="Kong H."/>
            <person name="Segre J.A."/>
            <person name="Kelly M.S."/>
            <person name="Lemon K.P."/>
        </authorList>
    </citation>
    <scope>NUCLEOTIDE SEQUENCE</scope>
    <source>
        <strain evidence="13">KPL2773</strain>
    </source>
</reference>
<dbReference type="SUPFAM" id="SSF53955">
    <property type="entry name" value="Lysozyme-like"/>
    <property type="match status" value="1"/>
</dbReference>
<evidence type="ECO:0000256" key="8">
    <source>
        <dbReference type="ARBA" id="ARBA00049902"/>
    </source>
</evidence>
<keyword evidence="4 13" id="KW-0808">Transferase</keyword>
<evidence type="ECO:0000256" key="2">
    <source>
        <dbReference type="ARBA" id="ARBA00022670"/>
    </source>
</evidence>
<dbReference type="GO" id="GO:0006508">
    <property type="term" value="P:proteolysis"/>
    <property type="evidence" value="ECO:0007669"/>
    <property type="project" value="UniProtKB-KW"/>
</dbReference>
<evidence type="ECO:0000259" key="11">
    <source>
        <dbReference type="Pfam" id="PF00905"/>
    </source>
</evidence>
<dbReference type="EC" id="2.4.-.-" evidence="13"/>
<dbReference type="Proteomes" id="UP001224412">
    <property type="component" value="Unassembled WGS sequence"/>
</dbReference>
<evidence type="ECO:0000256" key="9">
    <source>
        <dbReference type="SAM" id="MobiDB-lite"/>
    </source>
</evidence>
<evidence type="ECO:0000256" key="10">
    <source>
        <dbReference type="SAM" id="Phobius"/>
    </source>
</evidence>
<evidence type="ECO:0000256" key="7">
    <source>
        <dbReference type="ARBA" id="ARBA00034000"/>
    </source>
</evidence>
<feature type="region of interest" description="Disordered" evidence="9">
    <location>
        <begin position="658"/>
        <end position="750"/>
    </location>
</feature>
<evidence type="ECO:0000256" key="6">
    <source>
        <dbReference type="ARBA" id="ARBA00023268"/>
    </source>
</evidence>
<dbReference type="AlphaFoldDB" id="A0AAP4BRP5"/>
<evidence type="ECO:0000313" key="13">
    <source>
        <dbReference type="EMBL" id="MDK4307657.1"/>
    </source>
</evidence>
<feature type="compositionally biased region" description="Gly residues" evidence="9">
    <location>
        <begin position="667"/>
        <end position="677"/>
    </location>
</feature>
<keyword evidence="2" id="KW-0645">Protease</keyword>
<feature type="compositionally biased region" description="Gly residues" evidence="9">
    <location>
        <begin position="710"/>
        <end position="741"/>
    </location>
</feature>
<dbReference type="PANTHER" id="PTHR32282">
    <property type="entry name" value="BINDING PROTEIN TRANSPEPTIDASE, PUTATIVE-RELATED"/>
    <property type="match status" value="1"/>
</dbReference>
<evidence type="ECO:0000256" key="5">
    <source>
        <dbReference type="ARBA" id="ARBA00022801"/>
    </source>
</evidence>
<feature type="compositionally biased region" description="Low complexity" evidence="9">
    <location>
        <begin position="698"/>
        <end position="709"/>
    </location>
</feature>
<comment type="catalytic activity">
    <reaction evidence="8">
        <text>[GlcNAc-(1-&gt;4)-Mur2Ac(oyl-L-Ala-gamma-D-Glu-L-Lys-D-Ala-D-Ala)](n)-di-trans,octa-cis-undecaprenyl diphosphate + beta-D-GlcNAc-(1-&gt;4)-Mur2Ac(oyl-L-Ala-gamma-D-Glu-L-Lys-D-Ala-D-Ala)-di-trans,octa-cis-undecaprenyl diphosphate = [GlcNAc-(1-&gt;4)-Mur2Ac(oyl-L-Ala-gamma-D-Glu-L-Lys-D-Ala-D-Ala)](n+1)-di-trans,octa-cis-undecaprenyl diphosphate + di-trans,octa-cis-undecaprenyl diphosphate + H(+)</text>
        <dbReference type="Rhea" id="RHEA:23708"/>
        <dbReference type="Rhea" id="RHEA-COMP:9602"/>
        <dbReference type="Rhea" id="RHEA-COMP:9603"/>
        <dbReference type="ChEBI" id="CHEBI:15378"/>
        <dbReference type="ChEBI" id="CHEBI:58405"/>
        <dbReference type="ChEBI" id="CHEBI:60033"/>
        <dbReference type="ChEBI" id="CHEBI:78435"/>
        <dbReference type="EC" id="2.4.99.28"/>
    </reaction>
</comment>
<dbReference type="Pfam" id="PF00905">
    <property type="entry name" value="Transpeptidase"/>
    <property type="match status" value="1"/>
</dbReference>
<dbReference type="GO" id="GO:0009252">
    <property type="term" value="P:peptidoglycan biosynthetic process"/>
    <property type="evidence" value="ECO:0007669"/>
    <property type="project" value="TreeGrafter"/>
</dbReference>
<evidence type="ECO:0000313" key="14">
    <source>
        <dbReference type="Proteomes" id="UP001224412"/>
    </source>
</evidence>
<dbReference type="InterPro" id="IPR012338">
    <property type="entry name" value="Beta-lactam/transpept-like"/>
</dbReference>
<feature type="domain" description="Penicillin-binding protein transpeptidase" evidence="11">
    <location>
        <begin position="339"/>
        <end position="594"/>
    </location>
</feature>
<dbReference type="GO" id="GO:0008658">
    <property type="term" value="F:penicillin binding"/>
    <property type="evidence" value="ECO:0007669"/>
    <property type="project" value="InterPro"/>
</dbReference>
<dbReference type="RefSeq" id="WP_284599360.1">
    <property type="nucleotide sequence ID" value="NZ_JASNVH010000014.1"/>
</dbReference>
<dbReference type="Gene3D" id="1.10.3810.10">
    <property type="entry name" value="Biosynthetic peptidoglycan transglycosylase-like"/>
    <property type="match status" value="1"/>
</dbReference>
<evidence type="ECO:0000256" key="1">
    <source>
        <dbReference type="ARBA" id="ARBA00022645"/>
    </source>
</evidence>
<keyword evidence="10" id="KW-1133">Transmembrane helix</keyword>
<feature type="transmembrane region" description="Helical" evidence="10">
    <location>
        <begin position="22"/>
        <end position="46"/>
    </location>
</feature>
<evidence type="ECO:0000256" key="4">
    <source>
        <dbReference type="ARBA" id="ARBA00022679"/>
    </source>
</evidence>
<dbReference type="Pfam" id="PF00912">
    <property type="entry name" value="Transgly"/>
    <property type="match status" value="1"/>
</dbReference>
<keyword evidence="3 13" id="KW-0328">Glycosyltransferase</keyword>
<dbReference type="InterPro" id="IPR023346">
    <property type="entry name" value="Lysozyme-like_dom_sf"/>
</dbReference>
<dbReference type="InterPro" id="IPR036950">
    <property type="entry name" value="PBP_transglycosylase"/>
</dbReference>
<feature type="domain" description="Glycosyl transferase family 51" evidence="12">
    <location>
        <begin position="79"/>
        <end position="245"/>
    </location>
</feature>
<sequence>MTENSQTDTDDARQPRTRRQKIWITLAIIFVAILAIPGMIFAVAYVRADTPEPSEVTTAQVSHIYASDGTTELARLVPPEGNRTFVSLEDLPEYVSNAVLAAEDRDFWDNSGFSVSGFLRAAWGQVTGNANAGGGSTITQQYVKNVIVGDDHSYARKWNELVHSIKMTNEWDKAQILESYLNTVYFGRNAYGIEAASTAYFNKPATELTIEEAAVLAATIQVPNQLDPWNDRERAEGRWNYVLDGLVEMGLLPAEQRAGMFYPETRDPAEYSAYTEATGPNGHIKNKVIEELETLGITEDDVTNRGLQVTTTIDQHVQNSVLQSVEENMAGLQEDARSAVVTIEPATGAVRGYYGGDEASGWDYASAGLQTGSTFKIVGLAAALQQGIPLGANYASTPVMLPGGIEVTNWDGNGCGVCSIATALEYSYNTSFIRLQDDLVNGTQDTADMGHALGVAKSFPGVPESLTENGEQPYEGIVLGQYQSRVLDMATVMATLTNHGVYNQPHFVSRVETSRGEVLYEHNDHKPERRVSETVADNVIQAMQPVAAHAGQVLAGGRPSASKTGTAQLGDTGLNKDAWMVGGTPELSTAVWVGTADNTSAIFNQYGGNMYGANTPGSIWKDSLDRALEGREQASFESAAPVRWRTYGNSGSNLIESYVPPASSGTGRSGYGSGTGGATTPNQAPETPADGAEDDEQPGQGEQAPAPGGQAPGGQGQNGGQGGATGQGGQSGQNQGGGQGGRQAPPAPGAVIEDAINELENLL</sequence>
<comment type="catalytic activity">
    <reaction evidence="7">
        <text>Preferential cleavage: (Ac)2-L-Lys-D-Ala-|-D-Ala. Also transpeptidation of peptidyl-alanyl moieties that are N-acyl substituents of D-alanine.</text>
        <dbReference type="EC" id="3.4.16.4"/>
    </reaction>
</comment>
<dbReference type="InterPro" id="IPR001264">
    <property type="entry name" value="Glyco_trans_51"/>
</dbReference>
<keyword evidence="5" id="KW-0378">Hydrolase</keyword>
<keyword evidence="10" id="KW-0472">Membrane</keyword>
<name>A0AAP4BRP5_9CORY</name>
<organism evidence="13 14">
    <name type="scientific">Corynebacterium pseudodiphtheriticum</name>
    <dbReference type="NCBI Taxonomy" id="37637"/>
    <lineage>
        <taxon>Bacteria</taxon>
        <taxon>Bacillati</taxon>
        <taxon>Actinomycetota</taxon>
        <taxon>Actinomycetes</taxon>
        <taxon>Mycobacteriales</taxon>
        <taxon>Corynebacteriaceae</taxon>
        <taxon>Corynebacterium</taxon>
    </lineage>
</organism>
<dbReference type="InterPro" id="IPR050396">
    <property type="entry name" value="Glycosyltr_51/Transpeptidase"/>
</dbReference>
<dbReference type="GO" id="GO:0009002">
    <property type="term" value="F:serine-type D-Ala-D-Ala carboxypeptidase activity"/>
    <property type="evidence" value="ECO:0007669"/>
    <property type="project" value="UniProtKB-EC"/>
</dbReference>
<dbReference type="EMBL" id="JASNVH010000014">
    <property type="protein sequence ID" value="MDK4307657.1"/>
    <property type="molecule type" value="Genomic_DNA"/>
</dbReference>
<gene>
    <name evidence="13" type="ORF">QPX42_08910</name>
</gene>
<keyword evidence="6" id="KW-0511">Multifunctional enzyme</keyword>
<dbReference type="GO" id="GO:0030288">
    <property type="term" value="C:outer membrane-bounded periplasmic space"/>
    <property type="evidence" value="ECO:0007669"/>
    <property type="project" value="TreeGrafter"/>
</dbReference>
<dbReference type="PANTHER" id="PTHR32282:SF34">
    <property type="entry name" value="PENICILLIN-BINDING PROTEIN 1A"/>
    <property type="match status" value="1"/>
</dbReference>
<evidence type="ECO:0000259" key="12">
    <source>
        <dbReference type="Pfam" id="PF00912"/>
    </source>
</evidence>
<evidence type="ECO:0000256" key="3">
    <source>
        <dbReference type="ARBA" id="ARBA00022676"/>
    </source>
</evidence>
<comment type="caution">
    <text evidence="13">The sequence shown here is derived from an EMBL/GenBank/DDBJ whole genome shotgun (WGS) entry which is preliminary data.</text>
</comment>
<dbReference type="GO" id="GO:0008955">
    <property type="term" value="F:peptidoglycan glycosyltransferase activity"/>
    <property type="evidence" value="ECO:0007669"/>
    <property type="project" value="UniProtKB-EC"/>
</dbReference>